<dbReference type="Gene3D" id="1.10.260.40">
    <property type="entry name" value="lambda repressor-like DNA-binding domains"/>
    <property type="match status" value="1"/>
</dbReference>
<evidence type="ECO:0000256" key="4">
    <source>
        <dbReference type="SAM" id="MobiDB-lite"/>
    </source>
</evidence>
<dbReference type="SUPFAM" id="SSF53822">
    <property type="entry name" value="Periplasmic binding protein-like I"/>
    <property type="match status" value="1"/>
</dbReference>
<dbReference type="InterPro" id="IPR010982">
    <property type="entry name" value="Lambda_DNA-bd_dom_sf"/>
</dbReference>
<dbReference type="PROSITE" id="PS00356">
    <property type="entry name" value="HTH_LACI_1"/>
    <property type="match status" value="1"/>
</dbReference>
<protein>
    <submittedName>
        <fullName evidence="6">LacI family transcriptional regulator</fullName>
    </submittedName>
</protein>
<dbReference type="RefSeq" id="WP_111539091.1">
    <property type="nucleotide sequence ID" value="NZ_QKZL01000039.1"/>
</dbReference>
<gene>
    <name evidence="6" type="ORF">LX81_04113</name>
</gene>
<feature type="domain" description="HTH lacI-type" evidence="5">
    <location>
        <begin position="5"/>
        <end position="59"/>
    </location>
</feature>
<dbReference type="OrthoDB" id="8433438at2"/>
<evidence type="ECO:0000256" key="2">
    <source>
        <dbReference type="ARBA" id="ARBA00023125"/>
    </source>
</evidence>
<dbReference type="PANTHER" id="PTHR30146">
    <property type="entry name" value="LACI-RELATED TRANSCRIPTIONAL REPRESSOR"/>
    <property type="match status" value="1"/>
</dbReference>
<keyword evidence="7" id="KW-1185">Reference proteome</keyword>
<dbReference type="PANTHER" id="PTHR30146:SF109">
    <property type="entry name" value="HTH-TYPE TRANSCRIPTIONAL REGULATOR GALS"/>
    <property type="match status" value="1"/>
</dbReference>
<dbReference type="GO" id="GO:0000976">
    <property type="term" value="F:transcription cis-regulatory region binding"/>
    <property type="evidence" value="ECO:0007669"/>
    <property type="project" value="TreeGrafter"/>
</dbReference>
<dbReference type="SUPFAM" id="SSF47413">
    <property type="entry name" value="lambda repressor-like DNA-binding domains"/>
    <property type="match status" value="1"/>
</dbReference>
<feature type="region of interest" description="Disordered" evidence="4">
    <location>
        <begin position="321"/>
        <end position="340"/>
    </location>
</feature>
<evidence type="ECO:0000313" key="7">
    <source>
        <dbReference type="Proteomes" id="UP000248916"/>
    </source>
</evidence>
<keyword evidence="2" id="KW-0238">DNA-binding</keyword>
<reference evidence="6 7" key="1">
    <citation type="submission" date="2018-06" db="EMBL/GenBank/DDBJ databases">
        <title>Genomic Encyclopedia of Archaeal and Bacterial Type Strains, Phase II (KMG-II): from individual species to whole genera.</title>
        <authorList>
            <person name="Goeker M."/>
        </authorList>
    </citation>
    <scope>NUCLEOTIDE SEQUENCE [LARGE SCALE GENOMIC DNA]</scope>
    <source>
        <strain evidence="6 7">DSM 22009</strain>
    </source>
</reference>
<dbReference type="CDD" id="cd01392">
    <property type="entry name" value="HTH_LacI"/>
    <property type="match status" value="1"/>
</dbReference>
<accession>A0A2W7MSE1</accession>
<dbReference type="GO" id="GO:0003700">
    <property type="term" value="F:DNA-binding transcription factor activity"/>
    <property type="evidence" value="ECO:0007669"/>
    <property type="project" value="TreeGrafter"/>
</dbReference>
<dbReference type="Gene3D" id="3.40.50.2300">
    <property type="match status" value="2"/>
</dbReference>
<evidence type="ECO:0000256" key="3">
    <source>
        <dbReference type="ARBA" id="ARBA00023163"/>
    </source>
</evidence>
<dbReference type="PROSITE" id="PS50932">
    <property type="entry name" value="HTH_LACI_2"/>
    <property type="match status" value="1"/>
</dbReference>
<sequence>MSGRVRIVDVASLAGVSTATVSRALSAPETVGRATRDRVMEAVRATGYRVNGAARDLRQQRARSLLILAPNLANTFFSRIFSAIQEEASAAGLAVQISDSRIGREKLVSLGYDGRADGIVLLDGAIDPDVVNGWRLPMIQLCEWNEAYRAPRIGIDNAAAARMAVEHLADLCHRSVLHVSGPDGNVLAVTRREGFSDGVAARGIAGTTLAGDFTLEAGACAARRWAELRPRPTGVFCASDECALGFISECAALGFGVPDDVSVVGFDDIDFAHRFLPALTTIRQPREALGRAAAKALVNLLGLAQVADPGDPAIAPTIVVRSSTAPPPTDDSRVATITLD</sequence>
<dbReference type="InterPro" id="IPR046335">
    <property type="entry name" value="LacI/GalR-like_sensor"/>
</dbReference>
<dbReference type="Pfam" id="PF13377">
    <property type="entry name" value="Peripla_BP_3"/>
    <property type="match status" value="1"/>
</dbReference>
<dbReference type="Pfam" id="PF00356">
    <property type="entry name" value="LacI"/>
    <property type="match status" value="1"/>
</dbReference>
<organism evidence="6 7">
    <name type="scientific">Palleronia aestuarii</name>
    <dbReference type="NCBI Taxonomy" id="568105"/>
    <lineage>
        <taxon>Bacteria</taxon>
        <taxon>Pseudomonadati</taxon>
        <taxon>Pseudomonadota</taxon>
        <taxon>Alphaproteobacteria</taxon>
        <taxon>Rhodobacterales</taxon>
        <taxon>Roseobacteraceae</taxon>
        <taxon>Palleronia</taxon>
    </lineage>
</organism>
<evidence type="ECO:0000259" key="5">
    <source>
        <dbReference type="PROSITE" id="PS50932"/>
    </source>
</evidence>
<dbReference type="SMART" id="SM00354">
    <property type="entry name" value="HTH_LACI"/>
    <property type="match status" value="1"/>
</dbReference>
<dbReference type="EMBL" id="QKZL01000039">
    <property type="protein sequence ID" value="PZX10868.1"/>
    <property type="molecule type" value="Genomic_DNA"/>
</dbReference>
<dbReference type="InterPro" id="IPR000843">
    <property type="entry name" value="HTH_LacI"/>
</dbReference>
<comment type="caution">
    <text evidence="6">The sequence shown here is derived from an EMBL/GenBank/DDBJ whole genome shotgun (WGS) entry which is preliminary data.</text>
</comment>
<dbReference type="InterPro" id="IPR028082">
    <property type="entry name" value="Peripla_BP_I"/>
</dbReference>
<proteinExistence type="predicted"/>
<evidence type="ECO:0000256" key="1">
    <source>
        <dbReference type="ARBA" id="ARBA00023015"/>
    </source>
</evidence>
<name>A0A2W7MSE1_9RHOB</name>
<dbReference type="AlphaFoldDB" id="A0A2W7MSE1"/>
<evidence type="ECO:0000313" key="6">
    <source>
        <dbReference type="EMBL" id="PZX10868.1"/>
    </source>
</evidence>
<dbReference type="Proteomes" id="UP000248916">
    <property type="component" value="Unassembled WGS sequence"/>
</dbReference>
<keyword evidence="3" id="KW-0804">Transcription</keyword>
<keyword evidence="1" id="KW-0805">Transcription regulation</keyword>